<feature type="non-terminal residue" evidence="5">
    <location>
        <position position="1"/>
    </location>
</feature>
<comment type="similarity">
    <text evidence="1">Belongs to the peptidase C48 family.</text>
</comment>
<sequence length="179" mass="20867">MALDAIDEFLIKYGDGKQIANEDNDREFKCVSQEETLLVNLMTSPKDRVLIQVGDEKFFSTAFINRTLNVPYDYDSIEKIIDNKVKGLHFHLEVGSVLRTRKYNKWPDTDVKQWPIIYIEGLPQQTDTTSDGLFVLKYIEHWDGNRLVKKFNQAMIDSFRRKLVCILYNSSLNLVKPQT</sequence>
<name>A0A5J9UU00_9POAL</name>
<keyword evidence="3" id="KW-0378">Hydrolase</keyword>
<dbReference type="EMBL" id="RWGY01000013">
    <property type="protein sequence ID" value="TVU26540.1"/>
    <property type="molecule type" value="Genomic_DNA"/>
</dbReference>
<dbReference type="Proteomes" id="UP000324897">
    <property type="component" value="Chromosome 2"/>
</dbReference>
<dbReference type="Gene3D" id="3.40.395.10">
    <property type="entry name" value="Adenoviral Proteinase, Chain A"/>
    <property type="match status" value="1"/>
</dbReference>
<reference evidence="5 6" key="1">
    <citation type="journal article" date="2019" name="Sci. Rep.">
        <title>A high-quality genome of Eragrostis curvula grass provides insights into Poaceae evolution and supports new strategies to enhance forage quality.</title>
        <authorList>
            <person name="Carballo J."/>
            <person name="Santos B.A.C.M."/>
            <person name="Zappacosta D."/>
            <person name="Garbus I."/>
            <person name="Selva J.P."/>
            <person name="Gallo C.A."/>
            <person name="Diaz A."/>
            <person name="Albertini E."/>
            <person name="Caccamo M."/>
            <person name="Echenique V."/>
        </authorList>
    </citation>
    <scope>NUCLEOTIDE SEQUENCE [LARGE SCALE GENOMIC DNA]</scope>
    <source>
        <strain evidence="6">cv. Victoria</strain>
        <tissue evidence="5">Leaf</tissue>
    </source>
</reference>
<dbReference type="GO" id="GO:0008234">
    <property type="term" value="F:cysteine-type peptidase activity"/>
    <property type="evidence" value="ECO:0007669"/>
    <property type="project" value="InterPro"/>
</dbReference>
<keyword evidence="2" id="KW-0645">Protease</keyword>
<organism evidence="5 6">
    <name type="scientific">Eragrostis curvula</name>
    <name type="common">weeping love grass</name>
    <dbReference type="NCBI Taxonomy" id="38414"/>
    <lineage>
        <taxon>Eukaryota</taxon>
        <taxon>Viridiplantae</taxon>
        <taxon>Streptophyta</taxon>
        <taxon>Embryophyta</taxon>
        <taxon>Tracheophyta</taxon>
        <taxon>Spermatophyta</taxon>
        <taxon>Magnoliopsida</taxon>
        <taxon>Liliopsida</taxon>
        <taxon>Poales</taxon>
        <taxon>Poaceae</taxon>
        <taxon>PACMAD clade</taxon>
        <taxon>Chloridoideae</taxon>
        <taxon>Eragrostideae</taxon>
        <taxon>Eragrostidinae</taxon>
        <taxon>Eragrostis</taxon>
    </lineage>
</organism>
<evidence type="ECO:0000313" key="6">
    <source>
        <dbReference type="Proteomes" id="UP000324897"/>
    </source>
</evidence>
<evidence type="ECO:0000259" key="4">
    <source>
        <dbReference type="Pfam" id="PF02902"/>
    </source>
</evidence>
<evidence type="ECO:0000256" key="3">
    <source>
        <dbReference type="ARBA" id="ARBA00022801"/>
    </source>
</evidence>
<proteinExistence type="inferred from homology"/>
<dbReference type="InterPro" id="IPR003653">
    <property type="entry name" value="Peptidase_C48_C"/>
</dbReference>
<protein>
    <recommendedName>
        <fullName evidence="4">Ubiquitin-like protease family profile domain-containing protein</fullName>
    </recommendedName>
</protein>
<accession>A0A5J9UU00</accession>
<dbReference type="OrthoDB" id="678532at2759"/>
<dbReference type="AlphaFoldDB" id="A0A5J9UU00"/>
<gene>
    <name evidence="5" type="ORF">EJB05_29092</name>
</gene>
<feature type="domain" description="Ubiquitin-like protease family profile" evidence="4">
    <location>
        <begin position="105"/>
        <end position="163"/>
    </location>
</feature>
<evidence type="ECO:0000256" key="2">
    <source>
        <dbReference type="ARBA" id="ARBA00022670"/>
    </source>
</evidence>
<dbReference type="Pfam" id="PF02902">
    <property type="entry name" value="Peptidase_C48"/>
    <property type="match status" value="1"/>
</dbReference>
<dbReference type="SUPFAM" id="SSF54001">
    <property type="entry name" value="Cysteine proteinases"/>
    <property type="match status" value="1"/>
</dbReference>
<evidence type="ECO:0000256" key="1">
    <source>
        <dbReference type="ARBA" id="ARBA00005234"/>
    </source>
</evidence>
<dbReference type="Gramene" id="TVU26540">
    <property type="protein sequence ID" value="TVU26540"/>
    <property type="gene ID" value="EJB05_29092"/>
</dbReference>
<keyword evidence="6" id="KW-1185">Reference proteome</keyword>
<dbReference type="GO" id="GO:0006508">
    <property type="term" value="P:proteolysis"/>
    <property type="evidence" value="ECO:0007669"/>
    <property type="project" value="UniProtKB-KW"/>
</dbReference>
<evidence type="ECO:0000313" key="5">
    <source>
        <dbReference type="EMBL" id="TVU26540.1"/>
    </source>
</evidence>
<comment type="caution">
    <text evidence="5">The sequence shown here is derived from an EMBL/GenBank/DDBJ whole genome shotgun (WGS) entry which is preliminary data.</text>
</comment>
<dbReference type="InterPro" id="IPR038765">
    <property type="entry name" value="Papain-like_cys_pep_sf"/>
</dbReference>